<sequence length="121" mass="13761">MLGICTASKENLDTSSVEMAYSASLTVPGEFLLNTKSDSDIKRYLTELRDSVGQLRPTPMSTHSTPRSSIPNDHSTANFMFIQHDTTKTPPVTLPWPIQSYMSRRQIIPTPNWQTRYSFHR</sequence>
<feature type="compositionally biased region" description="Polar residues" evidence="1">
    <location>
        <begin position="59"/>
        <end position="75"/>
    </location>
</feature>
<name>A0A0L8FTG6_OCTBM</name>
<dbReference type="AlphaFoldDB" id="A0A0L8FTG6"/>
<dbReference type="EMBL" id="KQ426634">
    <property type="protein sequence ID" value="KOF67987.1"/>
    <property type="molecule type" value="Genomic_DNA"/>
</dbReference>
<evidence type="ECO:0000256" key="1">
    <source>
        <dbReference type="SAM" id="MobiDB-lite"/>
    </source>
</evidence>
<organism evidence="2">
    <name type="scientific">Octopus bimaculoides</name>
    <name type="common">California two-spotted octopus</name>
    <dbReference type="NCBI Taxonomy" id="37653"/>
    <lineage>
        <taxon>Eukaryota</taxon>
        <taxon>Metazoa</taxon>
        <taxon>Spiralia</taxon>
        <taxon>Lophotrochozoa</taxon>
        <taxon>Mollusca</taxon>
        <taxon>Cephalopoda</taxon>
        <taxon>Coleoidea</taxon>
        <taxon>Octopodiformes</taxon>
        <taxon>Octopoda</taxon>
        <taxon>Incirrata</taxon>
        <taxon>Octopodidae</taxon>
        <taxon>Octopus</taxon>
    </lineage>
</organism>
<accession>A0A0L8FTG6</accession>
<reference evidence="2" key="1">
    <citation type="submission" date="2015-07" db="EMBL/GenBank/DDBJ databases">
        <title>MeaNS - Measles Nucleotide Surveillance Program.</title>
        <authorList>
            <person name="Tran T."/>
            <person name="Druce J."/>
        </authorList>
    </citation>
    <scope>NUCLEOTIDE SEQUENCE</scope>
    <source>
        <strain evidence="2">UCB-OBI-ISO-001</strain>
        <tissue evidence="2">Gonad</tissue>
    </source>
</reference>
<protein>
    <submittedName>
        <fullName evidence="2">Uncharacterized protein</fullName>
    </submittedName>
</protein>
<evidence type="ECO:0000313" key="2">
    <source>
        <dbReference type="EMBL" id="KOF67987.1"/>
    </source>
</evidence>
<feature type="region of interest" description="Disordered" evidence="1">
    <location>
        <begin position="53"/>
        <end position="75"/>
    </location>
</feature>
<gene>
    <name evidence="2" type="ORF">OCBIM_22008412mg</name>
</gene>
<proteinExistence type="predicted"/>